<keyword evidence="7 13" id="KW-0547">Nucleotide-binding</keyword>
<gene>
    <name evidence="13" type="primary">pheS</name>
    <name evidence="16" type="ORF">BSZ36_00380</name>
</gene>
<sequence length="350" mass="38448">MSDTATPLDAEIDALQAEIDAAPLASGDEAEAFRVRFLGRKAGAVTALFGKIGSVPPEARRAVGQKLNALRQSAEARLDEMQSAASGASAEATDLDLTLPGRIPAPLAPGSLHPLTQTLESIQDIFAQFGFAVARGPEIEDDWHNFSALNFPANHPARDMQDTFFLEPPAPEGRGIVLRTHTSPVQVRVMEEAVRSGGGPPIRVIAPGRVFRNEAVSFKSYFMFHQVEGLVIDEGVSFADLKAVIFAFARAFFGGEPKMRFRPSFFPFTEPSAEVDVWWEDESLPGGGRWLEILGCGMVDPNVLDSVGIDSERYTGYAFGMGVERMAQIRYDVDDIRLYYENDQRFLRQF</sequence>
<comment type="caution">
    <text evidence="16">The sequence shown here is derived from an EMBL/GenBank/DDBJ whole genome shotgun (WGS) entry which is preliminary data.</text>
</comment>
<dbReference type="CDD" id="cd00496">
    <property type="entry name" value="PheRS_alpha_core"/>
    <property type="match status" value="1"/>
</dbReference>
<keyword evidence="8 13" id="KW-0067">ATP-binding</keyword>
<organism evidence="16 17">
    <name type="scientific">Rubricoccus marinus</name>
    <dbReference type="NCBI Taxonomy" id="716817"/>
    <lineage>
        <taxon>Bacteria</taxon>
        <taxon>Pseudomonadati</taxon>
        <taxon>Rhodothermota</taxon>
        <taxon>Rhodothermia</taxon>
        <taxon>Rhodothermales</taxon>
        <taxon>Rubricoccaceae</taxon>
        <taxon>Rubricoccus</taxon>
    </lineage>
</organism>
<feature type="coiled-coil region" evidence="14">
    <location>
        <begin position="64"/>
        <end position="91"/>
    </location>
</feature>
<proteinExistence type="inferred from homology"/>
<evidence type="ECO:0000313" key="17">
    <source>
        <dbReference type="Proteomes" id="UP000216446"/>
    </source>
</evidence>
<evidence type="ECO:0000256" key="7">
    <source>
        <dbReference type="ARBA" id="ARBA00022741"/>
    </source>
</evidence>
<dbReference type="GO" id="GO:0000287">
    <property type="term" value="F:magnesium ion binding"/>
    <property type="evidence" value="ECO:0007669"/>
    <property type="project" value="UniProtKB-UniRule"/>
</dbReference>
<evidence type="ECO:0000256" key="10">
    <source>
        <dbReference type="ARBA" id="ARBA00022917"/>
    </source>
</evidence>
<keyword evidence="4 13" id="KW-0963">Cytoplasm</keyword>
<dbReference type="EMBL" id="MQWB01000001">
    <property type="protein sequence ID" value="OZC01575.1"/>
    <property type="molecule type" value="Genomic_DNA"/>
</dbReference>
<dbReference type="OrthoDB" id="9800719at2"/>
<dbReference type="GO" id="GO:0005524">
    <property type="term" value="F:ATP binding"/>
    <property type="evidence" value="ECO:0007669"/>
    <property type="project" value="UniProtKB-UniRule"/>
</dbReference>
<evidence type="ECO:0000256" key="4">
    <source>
        <dbReference type="ARBA" id="ARBA00022490"/>
    </source>
</evidence>
<dbReference type="Proteomes" id="UP000216446">
    <property type="component" value="Unassembled WGS sequence"/>
</dbReference>
<evidence type="ECO:0000256" key="9">
    <source>
        <dbReference type="ARBA" id="ARBA00022842"/>
    </source>
</evidence>
<dbReference type="InParanoid" id="A0A259TUY4"/>
<dbReference type="SUPFAM" id="SSF46589">
    <property type="entry name" value="tRNA-binding arm"/>
    <property type="match status" value="1"/>
</dbReference>
<evidence type="ECO:0000256" key="13">
    <source>
        <dbReference type="HAMAP-Rule" id="MF_00281"/>
    </source>
</evidence>
<dbReference type="InterPro" id="IPR022911">
    <property type="entry name" value="Phe_tRNA_ligase_alpha1_bac"/>
</dbReference>
<dbReference type="Gene3D" id="3.30.930.10">
    <property type="entry name" value="Bira Bifunctional Protein, Domain 2"/>
    <property type="match status" value="1"/>
</dbReference>
<keyword evidence="5 13" id="KW-0436">Ligase</keyword>
<dbReference type="InterPro" id="IPR004188">
    <property type="entry name" value="Phe-tRNA_ligase_II_N"/>
</dbReference>
<dbReference type="InterPro" id="IPR010978">
    <property type="entry name" value="tRNA-bd_arm"/>
</dbReference>
<keyword evidence="6 13" id="KW-0479">Metal-binding</keyword>
<dbReference type="RefSeq" id="WP_094545192.1">
    <property type="nucleotide sequence ID" value="NZ_MQWB01000001.1"/>
</dbReference>
<keyword evidence="17" id="KW-1185">Reference proteome</keyword>
<evidence type="ECO:0000256" key="2">
    <source>
        <dbReference type="ARBA" id="ARBA00010207"/>
    </source>
</evidence>
<dbReference type="PANTHER" id="PTHR11538:SF41">
    <property type="entry name" value="PHENYLALANINE--TRNA LIGASE, MITOCHONDRIAL"/>
    <property type="match status" value="1"/>
</dbReference>
<evidence type="ECO:0000256" key="3">
    <source>
        <dbReference type="ARBA" id="ARBA00011209"/>
    </source>
</evidence>
<dbReference type="GO" id="GO:0000049">
    <property type="term" value="F:tRNA binding"/>
    <property type="evidence" value="ECO:0007669"/>
    <property type="project" value="InterPro"/>
</dbReference>
<dbReference type="GO" id="GO:0005737">
    <property type="term" value="C:cytoplasm"/>
    <property type="evidence" value="ECO:0007669"/>
    <property type="project" value="UniProtKB-SubCell"/>
</dbReference>
<keyword evidence="14" id="KW-0175">Coiled coil</keyword>
<dbReference type="PROSITE" id="PS50862">
    <property type="entry name" value="AA_TRNA_LIGASE_II"/>
    <property type="match status" value="1"/>
</dbReference>
<dbReference type="Pfam" id="PF02912">
    <property type="entry name" value="Phe_tRNA-synt_N"/>
    <property type="match status" value="1"/>
</dbReference>
<comment type="similarity">
    <text evidence="2 13">Belongs to the class-II aminoacyl-tRNA synthetase family. Phe-tRNA synthetase alpha subunit type 1 subfamily.</text>
</comment>
<evidence type="ECO:0000256" key="6">
    <source>
        <dbReference type="ARBA" id="ARBA00022723"/>
    </source>
</evidence>
<accession>A0A259TUY4</accession>
<evidence type="ECO:0000256" key="12">
    <source>
        <dbReference type="ARBA" id="ARBA00049255"/>
    </source>
</evidence>
<comment type="cofactor">
    <cofactor evidence="13">
        <name>Mg(2+)</name>
        <dbReference type="ChEBI" id="CHEBI:18420"/>
    </cofactor>
    <text evidence="13">Binds 2 magnesium ions per tetramer.</text>
</comment>
<dbReference type="FunCoup" id="A0A259TUY4">
    <property type="interactions" value="508"/>
</dbReference>
<dbReference type="GO" id="GO:0004826">
    <property type="term" value="F:phenylalanine-tRNA ligase activity"/>
    <property type="evidence" value="ECO:0007669"/>
    <property type="project" value="UniProtKB-UniRule"/>
</dbReference>
<comment type="subunit">
    <text evidence="3 13">Tetramer of two alpha and two beta subunits.</text>
</comment>
<comment type="subcellular location">
    <subcellularLocation>
        <location evidence="1 13">Cytoplasm</location>
    </subcellularLocation>
</comment>
<feature type="domain" description="Aminoacyl-transfer RNA synthetases class-II family profile" evidence="15">
    <location>
        <begin position="122"/>
        <end position="349"/>
    </location>
</feature>
<dbReference type="Pfam" id="PF01409">
    <property type="entry name" value="tRNA-synt_2d"/>
    <property type="match status" value="1"/>
</dbReference>
<keyword evidence="11 13" id="KW-0030">Aminoacyl-tRNA synthetase</keyword>
<evidence type="ECO:0000256" key="11">
    <source>
        <dbReference type="ARBA" id="ARBA00023146"/>
    </source>
</evidence>
<dbReference type="NCBIfam" id="TIGR00468">
    <property type="entry name" value="pheS"/>
    <property type="match status" value="1"/>
</dbReference>
<keyword evidence="10 13" id="KW-0648">Protein biosynthesis</keyword>
<feature type="binding site" evidence="13">
    <location>
        <position position="270"/>
    </location>
    <ligand>
        <name>Mg(2+)</name>
        <dbReference type="ChEBI" id="CHEBI:18420"/>
        <note>shared with beta subunit</note>
    </ligand>
</feature>
<evidence type="ECO:0000259" key="15">
    <source>
        <dbReference type="PROSITE" id="PS50862"/>
    </source>
</evidence>
<dbReference type="PANTHER" id="PTHR11538">
    <property type="entry name" value="PHENYLALANYL-TRNA SYNTHETASE"/>
    <property type="match status" value="1"/>
</dbReference>
<evidence type="ECO:0000256" key="1">
    <source>
        <dbReference type="ARBA" id="ARBA00004496"/>
    </source>
</evidence>
<dbReference type="SUPFAM" id="SSF55681">
    <property type="entry name" value="Class II aaRS and biotin synthetases"/>
    <property type="match status" value="1"/>
</dbReference>
<evidence type="ECO:0000313" key="16">
    <source>
        <dbReference type="EMBL" id="OZC01575.1"/>
    </source>
</evidence>
<dbReference type="InterPro" id="IPR006195">
    <property type="entry name" value="aa-tRNA-synth_II"/>
</dbReference>
<protein>
    <recommendedName>
        <fullName evidence="13">Phenylalanine--tRNA ligase alpha subunit</fullName>
        <ecNumber evidence="13">6.1.1.20</ecNumber>
    </recommendedName>
    <alternativeName>
        <fullName evidence="13">Phenylalanyl-tRNA synthetase alpha subunit</fullName>
        <shortName evidence="13">PheRS</shortName>
    </alternativeName>
</protein>
<dbReference type="HAMAP" id="MF_00281">
    <property type="entry name" value="Phe_tRNA_synth_alpha1"/>
    <property type="match status" value="1"/>
</dbReference>
<dbReference type="InterPro" id="IPR002319">
    <property type="entry name" value="Phenylalanyl-tRNA_Synthase"/>
</dbReference>
<reference evidence="16 17" key="1">
    <citation type="submission" date="2016-11" db="EMBL/GenBank/DDBJ databases">
        <title>Study of marine rhodopsin-containing bacteria.</title>
        <authorList>
            <person name="Yoshizawa S."/>
            <person name="Kumagai Y."/>
            <person name="Kogure K."/>
        </authorList>
    </citation>
    <scope>NUCLEOTIDE SEQUENCE [LARGE SCALE GENOMIC DNA]</scope>
    <source>
        <strain evidence="16 17">SG-29</strain>
    </source>
</reference>
<dbReference type="AlphaFoldDB" id="A0A259TUY4"/>
<dbReference type="GO" id="GO:0006432">
    <property type="term" value="P:phenylalanyl-tRNA aminoacylation"/>
    <property type="evidence" value="ECO:0007669"/>
    <property type="project" value="UniProtKB-UniRule"/>
</dbReference>
<evidence type="ECO:0000256" key="5">
    <source>
        <dbReference type="ARBA" id="ARBA00022598"/>
    </source>
</evidence>
<dbReference type="InterPro" id="IPR045864">
    <property type="entry name" value="aa-tRNA-synth_II/BPL/LPL"/>
</dbReference>
<evidence type="ECO:0000256" key="8">
    <source>
        <dbReference type="ARBA" id="ARBA00022840"/>
    </source>
</evidence>
<keyword evidence="9 13" id="KW-0460">Magnesium</keyword>
<evidence type="ECO:0000256" key="14">
    <source>
        <dbReference type="SAM" id="Coils"/>
    </source>
</evidence>
<dbReference type="EC" id="6.1.1.20" evidence="13"/>
<dbReference type="InterPro" id="IPR004529">
    <property type="entry name" value="Phe-tRNA-synth_IIc_asu"/>
</dbReference>
<comment type="catalytic activity">
    <reaction evidence="12 13">
        <text>tRNA(Phe) + L-phenylalanine + ATP = L-phenylalanyl-tRNA(Phe) + AMP + diphosphate + H(+)</text>
        <dbReference type="Rhea" id="RHEA:19413"/>
        <dbReference type="Rhea" id="RHEA-COMP:9668"/>
        <dbReference type="Rhea" id="RHEA-COMP:9699"/>
        <dbReference type="ChEBI" id="CHEBI:15378"/>
        <dbReference type="ChEBI" id="CHEBI:30616"/>
        <dbReference type="ChEBI" id="CHEBI:33019"/>
        <dbReference type="ChEBI" id="CHEBI:58095"/>
        <dbReference type="ChEBI" id="CHEBI:78442"/>
        <dbReference type="ChEBI" id="CHEBI:78531"/>
        <dbReference type="ChEBI" id="CHEBI:456215"/>
        <dbReference type="EC" id="6.1.1.20"/>
    </reaction>
</comment>
<name>A0A259TUY4_9BACT</name>